<evidence type="ECO:0000313" key="1">
    <source>
        <dbReference type="EMBL" id="KGN85350.1"/>
    </source>
</evidence>
<dbReference type="Proteomes" id="UP000030130">
    <property type="component" value="Unassembled WGS sequence"/>
</dbReference>
<proteinExistence type="predicted"/>
<name>A0A0A2DT60_9PORP</name>
<dbReference type="Gene3D" id="3.40.30.10">
    <property type="entry name" value="Glutaredoxin"/>
    <property type="match status" value="1"/>
</dbReference>
<dbReference type="RefSeq" id="WP_025003743.1">
    <property type="nucleotide sequence ID" value="NZ_JRAI01000056.1"/>
</dbReference>
<comment type="caution">
    <text evidence="1">The sequence shown here is derived from an EMBL/GenBank/DDBJ whole genome shotgun (WGS) entry which is preliminary data.</text>
</comment>
<dbReference type="InterPro" id="IPR010712">
    <property type="entry name" value="Arsenical-R_ArsD"/>
</dbReference>
<accession>A0A0A2DT60</accession>
<dbReference type="EMBL" id="JRAI01000056">
    <property type="protein sequence ID" value="KGN85350.1"/>
    <property type="molecule type" value="Genomic_DNA"/>
</dbReference>
<gene>
    <name evidence="1" type="ORF">HR08_06105</name>
</gene>
<dbReference type="NCBIfam" id="NF033727">
    <property type="entry name" value="chaperon_ArsD"/>
    <property type="match status" value="1"/>
</dbReference>
<reference evidence="1 2" key="1">
    <citation type="submission" date="2014-08" db="EMBL/GenBank/DDBJ databases">
        <title>Porphyromonas gulae strain:COT-052_OH1451 Genome sequencing.</title>
        <authorList>
            <person name="Wallis C."/>
            <person name="Deusch O."/>
            <person name="O'Flynn C."/>
            <person name="Davis I."/>
            <person name="Jospin G."/>
            <person name="Darling A.E."/>
            <person name="Coil D.A."/>
            <person name="Alexiev A."/>
            <person name="Horsfall A."/>
            <person name="Kirkwood N."/>
            <person name="Harris S."/>
            <person name="Eisen J.A."/>
        </authorList>
    </citation>
    <scope>NUCLEOTIDE SEQUENCE [LARGE SCALE GENOMIC DNA]</scope>
    <source>
        <strain evidence="2">COT-052 OH1451</strain>
    </source>
</reference>
<dbReference type="GO" id="GO:0046685">
    <property type="term" value="P:response to arsenic-containing substance"/>
    <property type="evidence" value="ECO:0007669"/>
    <property type="project" value="InterPro"/>
</dbReference>
<protein>
    <submittedName>
        <fullName evidence="1">Arsenical resistance operon trans-acting repressor ArsD</fullName>
    </submittedName>
</protein>
<dbReference type="PATRIC" id="fig|111105.18.peg.882"/>
<evidence type="ECO:0000313" key="2">
    <source>
        <dbReference type="Proteomes" id="UP000030130"/>
    </source>
</evidence>
<dbReference type="eggNOG" id="ENOG5032RMG">
    <property type="taxonomic scope" value="Bacteria"/>
</dbReference>
<dbReference type="GO" id="GO:0045892">
    <property type="term" value="P:negative regulation of DNA-templated transcription"/>
    <property type="evidence" value="ECO:0007669"/>
    <property type="project" value="InterPro"/>
</dbReference>
<sequence length="117" mass="13326">MVDLKLDTRKAVKIYDPALCCPTGLCGVNIDPELMRIAVVIESLKKKGVIIERFNLRDHPQVYVDNKKINEYLMKESAEVLPITTLDGEVVLTKQYPSNKQIAEWLNVPEEDLTVKK</sequence>
<dbReference type="OrthoDB" id="9801358at2"/>
<dbReference type="STRING" id="111105.HR09_03945"/>
<organism evidence="1 2">
    <name type="scientific">Porphyromonas gulae</name>
    <dbReference type="NCBI Taxonomy" id="111105"/>
    <lineage>
        <taxon>Bacteria</taxon>
        <taxon>Pseudomonadati</taxon>
        <taxon>Bacteroidota</taxon>
        <taxon>Bacteroidia</taxon>
        <taxon>Bacteroidales</taxon>
        <taxon>Porphyromonadaceae</taxon>
        <taxon>Porphyromonas</taxon>
    </lineage>
</organism>
<dbReference type="AlphaFoldDB" id="A0A0A2DT60"/>
<dbReference type="Pfam" id="PF06953">
    <property type="entry name" value="ArsD"/>
    <property type="match status" value="1"/>
</dbReference>
<dbReference type="GO" id="GO:0003677">
    <property type="term" value="F:DNA binding"/>
    <property type="evidence" value="ECO:0007669"/>
    <property type="project" value="InterPro"/>
</dbReference>